<dbReference type="HOGENOM" id="CLU_089930_0_1_10"/>
<name>A4CHH0_ROBBH</name>
<protein>
    <recommendedName>
        <fullName evidence="3">Gluconate 2-dehydrogenase subunit 3 family protein</fullName>
    </recommendedName>
</protein>
<dbReference type="eggNOG" id="ENOG502ZA9S">
    <property type="taxonomic scope" value="Bacteria"/>
</dbReference>
<sequence>MGMAMGLTLATPTVMSILQSCQQEAGTDWTPVFFSEGEGAVLVKLVDIILPKTDTPAASELQVHAFIDSYMEAVPPAEEQDFMRMAFGAFIDKALADSGKEAAEDLTVEDLEPVLAESLAKKTPEEEAVIMEAIGSYQEAVESGQEATLDEAISRYSFANNLRGSVIWAYKNTEYIGEEVLAYQPVPGEYIPCGDVDELTGGKAWSI</sequence>
<accession>A4CHH0</accession>
<organism evidence="1 2">
    <name type="scientific">Robiginitalea biformata (strain ATCC BAA-864 / DSM 15991 / KCTC 12146 / HTCC2501)</name>
    <dbReference type="NCBI Taxonomy" id="313596"/>
    <lineage>
        <taxon>Bacteria</taxon>
        <taxon>Pseudomonadati</taxon>
        <taxon>Bacteroidota</taxon>
        <taxon>Flavobacteriia</taxon>
        <taxon>Flavobacteriales</taxon>
        <taxon>Flavobacteriaceae</taxon>
        <taxon>Robiginitalea</taxon>
    </lineage>
</organism>
<reference evidence="1 2" key="1">
    <citation type="journal article" date="2009" name="J. Bacteriol.">
        <title>Complete genome sequence of Robiginitalea biformata HTCC2501.</title>
        <authorList>
            <person name="Oh H.M."/>
            <person name="Giovannoni S.J."/>
            <person name="Lee K."/>
            <person name="Ferriera S."/>
            <person name="Johnson J."/>
            <person name="Cho J.C."/>
        </authorList>
    </citation>
    <scope>NUCLEOTIDE SEQUENCE [LARGE SCALE GENOMIC DNA]</scope>
    <source>
        <strain evidence="2">ATCC BAA-864 / HTCC2501 / KCTC 12146</strain>
    </source>
</reference>
<dbReference type="EMBL" id="CP001712">
    <property type="protein sequence ID" value="EAR16378.1"/>
    <property type="molecule type" value="Genomic_DNA"/>
</dbReference>
<dbReference type="InterPro" id="IPR027056">
    <property type="entry name" value="Gluconate_2DH_su3"/>
</dbReference>
<proteinExistence type="predicted"/>
<dbReference type="KEGG" id="rbi:RB2501_05750"/>
<dbReference type="AlphaFoldDB" id="A4CHH0"/>
<keyword evidence="2" id="KW-1185">Reference proteome</keyword>
<dbReference type="STRING" id="313596.RB2501_05750"/>
<dbReference type="Proteomes" id="UP000009049">
    <property type="component" value="Chromosome"/>
</dbReference>
<evidence type="ECO:0008006" key="3">
    <source>
        <dbReference type="Google" id="ProtNLM"/>
    </source>
</evidence>
<dbReference type="Pfam" id="PF13618">
    <property type="entry name" value="Gluconate_2-dh3"/>
    <property type="match status" value="1"/>
</dbReference>
<evidence type="ECO:0000313" key="1">
    <source>
        <dbReference type="EMBL" id="EAR16378.1"/>
    </source>
</evidence>
<gene>
    <name evidence="1" type="ordered locus">RB2501_05750</name>
</gene>
<evidence type="ECO:0000313" key="2">
    <source>
        <dbReference type="Proteomes" id="UP000009049"/>
    </source>
</evidence>